<dbReference type="EMBL" id="QSIQ01000001">
    <property type="protein sequence ID" value="RHD06675.1"/>
    <property type="molecule type" value="Genomic_DNA"/>
</dbReference>
<dbReference type="Proteomes" id="UP000095453">
    <property type="component" value="Unassembled WGS sequence"/>
</dbReference>
<evidence type="ECO:0000313" key="7">
    <source>
        <dbReference type="Proteomes" id="UP000049828"/>
    </source>
</evidence>
<dbReference type="GO" id="GO:0006071">
    <property type="term" value="P:glycerol metabolic process"/>
    <property type="evidence" value="ECO:0007669"/>
    <property type="project" value="InterPro"/>
</dbReference>
<dbReference type="Pfam" id="PF04309">
    <property type="entry name" value="G3P_antiterm"/>
    <property type="match status" value="1"/>
</dbReference>
<dbReference type="Proteomes" id="UP000283701">
    <property type="component" value="Unassembled WGS sequence"/>
</dbReference>
<dbReference type="RefSeq" id="WP_021922380.1">
    <property type="nucleotide sequence ID" value="NZ_CABJFX010000041.1"/>
</dbReference>
<proteinExistence type="predicted"/>
<reference evidence="7" key="1">
    <citation type="submission" date="2015-05" db="EMBL/GenBank/DDBJ databases">
        <authorList>
            <consortium name="Pathogen Informatics"/>
        </authorList>
    </citation>
    <scope>NUCLEOTIDE SEQUENCE [LARGE SCALE GENOMIC DNA]</scope>
    <source>
        <strain evidence="2 8">2789STDY5608887</strain>
        <strain evidence="7">L1-83</strain>
    </source>
</reference>
<sequence length="188" mass="20603">MKKEFKEAIEDSPIIAAIKDDEGLKKCLTSESRVIFILYGDICNIPDIVETVKSSGKIAMVHIDLIAGLSSKEIAVDFIQKYTKADGIITTKPALIKRAKELGLYTILRLFVIDSMAYSNIEHQLRTAKPDLIEVLPALMPKVLAKVCKLSTVPVIAGGLVSDKEDVMALLQAGVVSISSTNEKIWFL</sequence>
<dbReference type="Proteomes" id="UP000049828">
    <property type="component" value="Unassembled WGS sequence"/>
</dbReference>
<name>A0A0M6WNL7_9FIRM</name>
<dbReference type="EMBL" id="QRUN01000057">
    <property type="protein sequence ID" value="RGR63604.1"/>
    <property type="molecule type" value="Genomic_DNA"/>
</dbReference>
<evidence type="ECO:0000313" key="1">
    <source>
        <dbReference type="EMBL" id="CRL37720.1"/>
    </source>
</evidence>
<dbReference type="PANTHER" id="PTHR35787">
    <property type="entry name" value="GLYCEROL UPTAKE OPERON ANTITERMINATOR REGULATORY PROTEIN"/>
    <property type="match status" value="1"/>
</dbReference>
<evidence type="ECO:0000313" key="4">
    <source>
        <dbReference type="EMBL" id="RHA83413.1"/>
    </source>
</evidence>
<dbReference type="InterPro" id="IPR013785">
    <property type="entry name" value="Aldolase_TIM"/>
</dbReference>
<dbReference type="AlphaFoldDB" id="A0A0M6WNL7"/>
<accession>A0A0M6WNL7</accession>
<dbReference type="EMBL" id="CYXX01000033">
    <property type="protein sequence ID" value="CUN28066.1"/>
    <property type="molecule type" value="Genomic_DNA"/>
</dbReference>
<dbReference type="PIRSF" id="PIRSF016897">
    <property type="entry name" value="GlpP"/>
    <property type="match status" value="1"/>
</dbReference>
<gene>
    <name evidence="2" type="primary">ygcP</name>
    <name evidence="6" type="ORF">DW654_09910</name>
    <name evidence="5" type="ORF">DW813_02095</name>
    <name evidence="4" type="ORF">DW914_16630</name>
    <name evidence="3" type="ORF">DWY29_16925</name>
    <name evidence="2" type="ORF">ERS852444_03115</name>
    <name evidence="1" type="ORF">RIL183_20811</name>
</gene>
<evidence type="ECO:0000313" key="3">
    <source>
        <dbReference type="EMBL" id="RGR63604.1"/>
    </source>
</evidence>
<dbReference type="Gene3D" id="3.20.20.70">
    <property type="entry name" value="Aldolase class I"/>
    <property type="match status" value="1"/>
</dbReference>
<dbReference type="GO" id="GO:0006355">
    <property type="term" value="P:regulation of DNA-templated transcription"/>
    <property type="evidence" value="ECO:0007669"/>
    <property type="project" value="InterPro"/>
</dbReference>
<dbReference type="EMBL" id="QRHP01000010">
    <property type="protein sequence ID" value="RHF83667.1"/>
    <property type="molecule type" value="Genomic_DNA"/>
</dbReference>
<evidence type="ECO:0000313" key="12">
    <source>
        <dbReference type="Proteomes" id="UP000285820"/>
    </source>
</evidence>
<dbReference type="STRING" id="360807.ERS852392_01182"/>
<evidence type="ECO:0000313" key="11">
    <source>
        <dbReference type="Proteomes" id="UP000283701"/>
    </source>
</evidence>
<protein>
    <submittedName>
        <fullName evidence="1 2">Glycerol-3-phosphate responsive antiterminator</fullName>
    </submittedName>
</protein>
<dbReference type="Proteomes" id="UP000285820">
    <property type="component" value="Unassembled WGS sequence"/>
</dbReference>
<dbReference type="SUPFAM" id="SSF110391">
    <property type="entry name" value="GlpP-like"/>
    <property type="match status" value="1"/>
</dbReference>
<dbReference type="PANTHER" id="PTHR35787:SF1">
    <property type="entry name" value="GLYCEROL UPTAKE OPERON ANTITERMINATOR REGULATORY PROTEIN"/>
    <property type="match status" value="1"/>
</dbReference>
<reference evidence="1" key="2">
    <citation type="submission" date="2015-05" db="EMBL/GenBank/DDBJ databases">
        <authorList>
            <person name="Wang D.B."/>
            <person name="Wang M."/>
        </authorList>
    </citation>
    <scope>NUCLEOTIDE SEQUENCE [LARGE SCALE GENOMIC DNA]</scope>
    <source>
        <strain evidence="1">L1-83</strain>
    </source>
</reference>
<evidence type="ECO:0000313" key="5">
    <source>
        <dbReference type="EMBL" id="RHD06675.1"/>
    </source>
</evidence>
<evidence type="ECO:0000313" key="6">
    <source>
        <dbReference type="EMBL" id="RHF83667.1"/>
    </source>
</evidence>
<dbReference type="InterPro" id="IPR006699">
    <property type="entry name" value="GlpP"/>
</dbReference>
<dbReference type="Proteomes" id="UP000283492">
    <property type="component" value="Unassembled WGS sequence"/>
</dbReference>
<keyword evidence="7" id="KW-1185">Reference proteome</keyword>
<dbReference type="EMBL" id="CVRS01000068">
    <property type="protein sequence ID" value="CRL37720.1"/>
    <property type="molecule type" value="Genomic_DNA"/>
</dbReference>
<reference evidence="9 10" key="3">
    <citation type="submission" date="2018-08" db="EMBL/GenBank/DDBJ databases">
        <title>A genome reference for cultivated species of the human gut microbiota.</title>
        <authorList>
            <person name="Zou Y."/>
            <person name="Xue W."/>
            <person name="Luo G."/>
        </authorList>
    </citation>
    <scope>NUCLEOTIDE SEQUENCE [LARGE SCALE GENOMIC DNA]</scope>
    <source>
        <strain evidence="3 12">AF24-4</strain>
        <strain evidence="6 11">AM23-23AC</strain>
        <strain evidence="5 9">AM32-8LB</strain>
        <strain evidence="4 10">AM42-1AC</strain>
    </source>
</reference>
<organism evidence="1 7">
    <name type="scientific">Roseburia inulinivorans</name>
    <dbReference type="NCBI Taxonomy" id="360807"/>
    <lineage>
        <taxon>Bacteria</taxon>
        <taxon>Bacillati</taxon>
        <taxon>Bacillota</taxon>
        <taxon>Clostridia</taxon>
        <taxon>Lachnospirales</taxon>
        <taxon>Lachnospiraceae</taxon>
        <taxon>Roseburia</taxon>
    </lineage>
</organism>
<dbReference type="Proteomes" id="UP000266391">
    <property type="component" value="Unassembled WGS sequence"/>
</dbReference>
<evidence type="ECO:0000313" key="8">
    <source>
        <dbReference type="Proteomes" id="UP000095453"/>
    </source>
</evidence>
<evidence type="ECO:0000313" key="2">
    <source>
        <dbReference type="EMBL" id="CUN28066.1"/>
    </source>
</evidence>
<evidence type="ECO:0000313" key="9">
    <source>
        <dbReference type="Proteomes" id="UP000266391"/>
    </source>
</evidence>
<evidence type="ECO:0000313" key="10">
    <source>
        <dbReference type="Proteomes" id="UP000283492"/>
    </source>
</evidence>
<dbReference type="OrthoDB" id="9799580at2"/>
<dbReference type="EMBL" id="QSFX01000041">
    <property type="protein sequence ID" value="RHA83413.1"/>
    <property type="molecule type" value="Genomic_DNA"/>
</dbReference>